<dbReference type="PROSITE" id="PS51257">
    <property type="entry name" value="PROKAR_LIPOPROTEIN"/>
    <property type="match status" value="1"/>
</dbReference>
<sequence length="203" mass="21470">MRFFGILSFGILAGCVGSERLYFGGNIEDMQPDGSFAITEIAETKVVEYNGSVAAAYGYGWADPETMAGDRGVFAVSGFLDDTDVGTIPTSGTMSHTAIYGMYVVTGTYDSFSPSDWEYNEVNGIMTVTVDFDDQNFDAASADGQIVMDGHVHNGTLFGTLEYTDADYDASGYVEGVFGTEGTVGAFDCDGDNIMCAGAFASP</sequence>
<accession>A0A251X2W5</accession>
<comment type="caution">
    <text evidence="1">The sequence shown here is derived from an EMBL/GenBank/DDBJ whole genome shotgun (WGS) entry which is preliminary data.</text>
</comment>
<evidence type="ECO:0000313" key="1">
    <source>
        <dbReference type="EMBL" id="OUD10952.1"/>
    </source>
</evidence>
<proteinExistence type="predicted"/>
<evidence type="ECO:0000313" key="2">
    <source>
        <dbReference type="Proteomes" id="UP000194664"/>
    </source>
</evidence>
<reference evidence="1 2" key="1">
    <citation type="submission" date="2016-12" db="EMBL/GenBank/DDBJ databases">
        <title>The draft genome sequence of HSLHS2.</title>
        <authorList>
            <person name="Hu D."/>
            <person name="Wang L."/>
            <person name="Shao Z."/>
        </authorList>
    </citation>
    <scope>NUCLEOTIDE SEQUENCE [LARGE SCALE GENOMIC DNA]</scope>
    <source>
        <strain evidence="1">MCCC 1A06712</strain>
    </source>
</reference>
<name>A0A251X2W5_9RHOB</name>
<gene>
    <name evidence="1" type="ORF">BVC71_05680</name>
</gene>
<dbReference type="AlphaFoldDB" id="A0A251X2W5"/>
<dbReference type="EMBL" id="MSPP01000001">
    <property type="protein sequence ID" value="OUD10952.1"/>
    <property type="molecule type" value="Genomic_DNA"/>
</dbReference>
<dbReference type="Proteomes" id="UP000194664">
    <property type="component" value="Unassembled WGS sequence"/>
</dbReference>
<dbReference type="RefSeq" id="WP_133064494.1">
    <property type="nucleotide sequence ID" value="NZ_MSPP01000001.1"/>
</dbReference>
<keyword evidence="2" id="KW-1185">Reference proteome</keyword>
<protein>
    <submittedName>
        <fullName evidence="1">Uncharacterized protein</fullName>
    </submittedName>
</protein>
<organism evidence="1 2">
    <name type="scientific">Marivivens niveibacter</name>
    <dbReference type="NCBI Taxonomy" id="1930667"/>
    <lineage>
        <taxon>Bacteria</taxon>
        <taxon>Pseudomonadati</taxon>
        <taxon>Pseudomonadota</taxon>
        <taxon>Alphaproteobacteria</taxon>
        <taxon>Rhodobacterales</taxon>
        <taxon>Paracoccaceae</taxon>
        <taxon>Marivivens group</taxon>
        <taxon>Marivivens</taxon>
    </lineage>
</organism>